<organism evidence="1 2">
    <name type="scientific">Gilvimarinus algae</name>
    <dbReference type="NCBI Taxonomy" id="3058037"/>
    <lineage>
        <taxon>Bacteria</taxon>
        <taxon>Pseudomonadati</taxon>
        <taxon>Pseudomonadota</taxon>
        <taxon>Gammaproteobacteria</taxon>
        <taxon>Cellvibrionales</taxon>
        <taxon>Cellvibrionaceae</taxon>
        <taxon>Gilvimarinus</taxon>
    </lineage>
</organism>
<comment type="caution">
    <text evidence="1">The sequence shown here is derived from an EMBL/GenBank/DDBJ whole genome shotgun (WGS) entry which is preliminary data.</text>
</comment>
<keyword evidence="2" id="KW-1185">Reference proteome</keyword>
<dbReference type="Proteomes" id="UP001168380">
    <property type="component" value="Unassembled WGS sequence"/>
</dbReference>
<accession>A0ABT8THV9</accession>
<name>A0ABT8THV9_9GAMM</name>
<reference evidence="1" key="1">
    <citation type="submission" date="2023-07" db="EMBL/GenBank/DDBJ databases">
        <title>Gilvimarinus algae sp. nov., isolated from the surface of Kelp.</title>
        <authorList>
            <person name="Sun Y.Y."/>
            <person name="Gong Y."/>
            <person name="Du Z.J."/>
        </authorList>
    </citation>
    <scope>NUCLEOTIDE SEQUENCE</scope>
    <source>
        <strain evidence="1">SDUM040014</strain>
    </source>
</reference>
<proteinExistence type="predicted"/>
<gene>
    <name evidence="1" type="ORF">QWI16_15990</name>
</gene>
<sequence>MSQFNRHLDMIELVARSLGPDLIEQTAFVGGCTTGLLITDPLTRERVRYTDDVDLIVSVLGNL</sequence>
<evidence type="ECO:0000313" key="1">
    <source>
        <dbReference type="EMBL" id="MDO3383684.1"/>
    </source>
</evidence>
<dbReference type="RefSeq" id="WP_302714612.1">
    <property type="nucleotide sequence ID" value="NZ_JAULRT010000062.1"/>
</dbReference>
<evidence type="ECO:0000313" key="2">
    <source>
        <dbReference type="Proteomes" id="UP001168380"/>
    </source>
</evidence>
<dbReference type="EMBL" id="JAULRT010000062">
    <property type="protein sequence ID" value="MDO3383684.1"/>
    <property type="molecule type" value="Genomic_DNA"/>
</dbReference>
<evidence type="ECO:0008006" key="3">
    <source>
        <dbReference type="Google" id="ProtNLM"/>
    </source>
</evidence>
<protein>
    <recommendedName>
        <fullName evidence="3">Nucleotidyl transferase AbiEii/AbiGii toxin family protein</fullName>
    </recommendedName>
</protein>